<dbReference type="Proteomes" id="UP000011686">
    <property type="component" value="Chromosome"/>
</dbReference>
<keyword evidence="4 5" id="KW-0648">Protein biosynthesis</keyword>
<evidence type="ECO:0000259" key="6">
    <source>
        <dbReference type="Pfam" id="PF00551"/>
    </source>
</evidence>
<evidence type="ECO:0000256" key="2">
    <source>
        <dbReference type="ARBA" id="ARBA00012261"/>
    </source>
</evidence>
<dbReference type="KEGG" id="kct:CDEE_0077"/>
<gene>
    <name evidence="5" type="primary">fmt</name>
    <name evidence="8" type="ORF">CDEE_0077</name>
</gene>
<dbReference type="HOGENOM" id="CLU_033347_1_2_4"/>
<comment type="function">
    <text evidence="5">Attaches a formyl group to the free amino group of methionyl-tRNA(fMet). The formyl group appears to play a dual role in the initiator identity of N-formylmethionyl-tRNA by promoting its recognition by IF2 and preventing the misappropriation of this tRNA by the elongation apparatus.</text>
</comment>
<evidence type="ECO:0000313" key="8">
    <source>
        <dbReference type="EMBL" id="AGF47923.1"/>
    </source>
</evidence>
<dbReference type="NCBIfam" id="TIGR00460">
    <property type="entry name" value="fmt"/>
    <property type="match status" value="1"/>
</dbReference>
<dbReference type="PANTHER" id="PTHR11138:SF5">
    <property type="entry name" value="METHIONYL-TRNA FORMYLTRANSFERASE, MITOCHONDRIAL"/>
    <property type="match status" value="1"/>
</dbReference>
<organism evidence="8 9">
    <name type="scientific">Candidatus Kinetoplastidibacterium crithidiae TCC036E</name>
    <dbReference type="NCBI Taxonomy" id="1208918"/>
    <lineage>
        <taxon>Bacteria</taxon>
        <taxon>Pseudomonadati</taxon>
        <taxon>Pseudomonadota</taxon>
        <taxon>Betaproteobacteria</taxon>
        <taxon>Candidatus Kinetoplastidibacterium</taxon>
    </lineage>
</organism>
<keyword evidence="9" id="KW-1185">Reference proteome</keyword>
<evidence type="ECO:0000259" key="7">
    <source>
        <dbReference type="Pfam" id="PF02911"/>
    </source>
</evidence>
<dbReference type="PANTHER" id="PTHR11138">
    <property type="entry name" value="METHIONYL-TRNA FORMYLTRANSFERASE"/>
    <property type="match status" value="1"/>
</dbReference>
<comment type="catalytic activity">
    <reaction evidence="5">
        <text>L-methionyl-tRNA(fMet) + (6R)-10-formyltetrahydrofolate = N-formyl-L-methionyl-tRNA(fMet) + (6S)-5,6,7,8-tetrahydrofolate + H(+)</text>
        <dbReference type="Rhea" id="RHEA:24380"/>
        <dbReference type="Rhea" id="RHEA-COMP:9952"/>
        <dbReference type="Rhea" id="RHEA-COMP:9953"/>
        <dbReference type="ChEBI" id="CHEBI:15378"/>
        <dbReference type="ChEBI" id="CHEBI:57453"/>
        <dbReference type="ChEBI" id="CHEBI:78530"/>
        <dbReference type="ChEBI" id="CHEBI:78844"/>
        <dbReference type="ChEBI" id="CHEBI:195366"/>
        <dbReference type="EC" id="2.1.2.9"/>
    </reaction>
</comment>
<evidence type="ECO:0000256" key="5">
    <source>
        <dbReference type="HAMAP-Rule" id="MF_00182"/>
    </source>
</evidence>
<name>M1L5K9_9PROT</name>
<evidence type="ECO:0000313" key="9">
    <source>
        <dbReference type="Proteomes" id="UP000011686"/>
    </source>
</evidence>
<dbReference type="Gene3D" id="3.40.50.12230">
    <property type="match status" value="1"/>
</dbReference>
<proteinExistence type="inferred from homology"/>
<dbReference type="CDD" id="cd08646">
    <property type="entry name" value="FMT_core_Met-tRNA-FMT_N"/>
    <property type="match status" value="1"/>
</dbReference>
<dbReference type="STRING" id="1208918.CDEE_0077"/>
<evidence type="ECO:0000256" key="1">
    <source>
        <dbReference type="ARBA" id="ARBA00010699"/>
    </source>
</evidence>
<dbReference type="RefSeq" id="WP_015238740.1">
    <property type="nucleotide sequence ID" value="NC_020283.1"/>
</dbReference>
<dbReference type="GO" id="GO:0004479">
    <property type="term" value="F:methionyl-tRNA formyltransferase activity"/>
    <property type="evidence" value="ECO:0007669"/>
    <property type="project" value="UniProtKB-UniRule"/>
</dbReference>
<dbReference type="Pfam" id="PF00551">
    <property type="entry name" value="Formyl_trans_N"/>
    <property type="match status" value="1"/>
</dbReference>
<dbReference type="PATRIC" id="fig|1208918.3.peg.622"/>
<protein>
    <recommendedName>
        <fullName evidence="2 5">Methionyl-tRNA formyltransferase</fullName>
        <ecNumber evidence="2 5">2.1.2.9</ecNumber>
    </recommendedName>
</protein>
<dbReference type="InterPro" id="IPR005793">
    <property type="entry name" value="Formyl_trans_C"/>
</dbReference>
<dbReference type="InterPro" id="IPR002376">
    <property type="entry name" value="Formyl_transf_N"/>
</dbReference>
<accession>M1L5K9</accession>
<dbReference type="EC" id="2.1.2.9" evidence="2 5"/>
<dbReference type="SUPFAM" id="SSF53328">
    <property type="entry name" value="Formyltransferase"/>
    <property type="match status" value="1"/>
</dbReference>
<feature type="domain" description="Formyl transferase N-terminal" evidence="6">
    <location>
        <begin position="1"/>
        <end position="184"/>
    </location>
</feature>
<dbReference type="Pfam" id="PF02911">
    <property type="entry name" value="Formyl_trans_C"/>
    <property type="match status" value="1"/>
</dbReference>
<dbReference type="CDD" id="cd08704">
    <property type="entry name" value="Met_tRNA_FMT_C"/>
    <property type="match status" value="1"/>
</dbReference>
<dbReference type="eggNOG" id="COG0223">
    <property type="taxonomic scope" value="Bacteria"/>
</dbReference>
<feature type="domain" description="Formyl transferase C-terminal" evidence="7">
    <location>
        <begin position="205"/>
        <end position="305"/>
    </location>
</feature>
<dbReference type="InterPro" id="IPR044135">
    <property type="entry name" value="Met-tRNA-FMT_C"/>
</dbReference>
<dbReference type="AlphaFoldDB" id="M1L5K9"/>
<reference evidence="8 9" key="1">
    <citation type="journal article" date="2013" name="Genome Biol. Evol.">
        <title>Genome evolution and phylogenomic analysis of candidatus kinetoplastibacterium, the betaproteobacterial endosymbionts of strigomonas and angomonas.</title>
        <authorList>
            <person name="Alves J.M."/>
            <person name="Serrano M.G."/>
            <person name="Maia da Silva F."/>
            <person name="Voegtly L.J."/>
            <person name="Matveyev A.V."/>
            <person name="Teixeira M.M."/>
            <person name="Camargo E.P."/>
            <person name="Buck G.A."/>
        </authorList>
    </citation>
    <scope>NUCLEOTIDE SEQUENCE [LARGE SCALE GENOMIC DNA]</scope>
    <source>
        <strain evidence="8 9">TCC036E</strain>
    </source>
</reference>
<dbReference type="EMBL" id="CP003804">
    <property type="protein sequence ID" value="AGF47923.1"/>
    <property type="molecule type" value="Genomic_DNA"/>
</dbReference>
<dbReference type="InterPro" id="IPR036477">
    <property type="entry name" value="Formyl_transf_N_sf"/>
</dbReference>
<keyword evidence="3 5" id="KW-0808">Transferase</keyword>
<feature type="binding site" evidence="5">
    <location>
        <begin position="113"/>
        <end position="116"/>
    </location>
    <ligand>
        <name>(6S)-5,6,7,8-tetrahydrofolate</name>
        <dbReference type="ChEBI" id="CHEBI:57453"/>
    </ligand>
</feature>
<dbReference type="HAMAP" id="MF_00182">
    <property type="entry name" value="Formyl_trans"/>
    <property type="match status" value="1"/>
</dbReference>
<dbReference type="InterPro" id="IPR011034">
    <property type="entry name" value="Formyl_transferase-like_C_sf"/>
</dbReference>
<dbReference type="GO" id="GO:0005829">
    <property type="term" value="C:cytosol"/>
    <property type="evidence" value="ECO:0007669"/>
    <property type="project" value="TreeGrafter"/>
</dbReference>
<dbReference type="SUPFAM" id="SSF50486">
    <property type="entry name" value="FMT C-terminal domain-like"/>
    <property type="match status" value="1"/>
</dbReference>
<dbReference type="InterPro" id="IPR005794">
    <property type="entry name" value="Fmt"/>
</dbReference>
<sequence length="322" mass="35424">MRIIFAGTSDFARFHLAHLLSLGYDITSVFTQPDRPSGRGMHLSSSPVKKLALEAGLKVFQPSNLNQECLSDDIRDFLTKEVPDIVIVVAYGLILPSWLLKLPKLGCINVHASLLPRWRGAAPIQRAIEYGDKYSGITIIKMDSGLDTGCILLQSIVPISDDFCSKDLEARLASEGVNSLVHVIKNINELPVNPQSEDGVSYAKKIEKSESILNFSNDALSLERKIRAFNPFPGVIIRLPSFDKPIKVWQALAINSSFEGPSGVITDISVNQGIDISTGKGILRLKEVQKSGCNKCSASDFIRGHKDRLLLGMKVIDFEYSK</sequence>
<comment type="similarity">
    <text evidence="1 5">Belongs to the Fmt family.</text>
</comment>
<evidence type="ECO:0000256" key="3">
    <source>
        <dbReference type="ARBA" id="ARBA00022679"/>
    </source>
</evidence>
<evidence type="ECO:0000256" key="4">
    <source>
        <dbReference type="ARBA" id="ARBA00022917"/>
    </source>
</evidence>
<dbReference type="InterPro" id="IPR041711">
    <property type="entry name" value="Met-tRNA-FMT_N"/>
</dbReference>